<keyword evidence="1" id="KW-0472">Membrane</keyword>
<dbReference type="Proteomes" id="UP000324222">
    <property type="component" value="Unassembled WGS sequence"/>
</dbReference>
<dbReference type="EMBL" id="VSRR010005338">
    <property type="protein sequence ID" value="MPC42182.1"/>
    <property type="molecule type" value="Genomic_DNA"/>
</dbReference>
<keyword evidence="1" id="KW-1133">Transmembrane helix</keyword>
<proteinExistence type="predicted"/>
<gene>
    <name evidence="2" type="ORF">E2C01_035796</name>
</gene>
<evidence type="ECO:0000313" key="3">
    <source>
        <dbReference type="Proteomes" id="UP000324222"/>
    </source>
</evidence>
<evidence type="ECO:0000256" key="1">
    <source>
        <dbReference type="SAM" id="Phobius"/>
    </source>
</evidence>
<feature type="transmembrane region" description="Helical" evidence="1">
    <location>
        <begin position="67"/>
        <end position="90"/>
    </location>
</feature>
<keyword evidence="1" id="KW-0812">Transmembrane</keyword>
<reference evidence="2 3" key="1">
    <citation type="submission" date="2019-05" db="EMBL/GenBank/DDBJ databases">
        <title>Another draft genome of Portunus trituberculatus and its Hox gene families provides insights of decapod evolution.</title>
        <authorList>
            <person name="Jeong J.-H."/>
            <person name="Song I."/>
            <person name="Kim S."/>
            <person name="Choi T."/>
            <person name="Kim D."/>
            <person name="Ryu S."/>
            <person name="Kim W."/>
        </authorList>
    </citation>
    <scope>NUCLEOTIDE SEQUENCE [LARGE SCALE GENOMIC DNA]</scope>
    <source>
        <tissue evidence="2">Muscle</tissue>
    </source>
</reference>
<dbReference type="AlphaFoldDB" id="A0A5B7F6V9"/>
<sequence length="91" mass="10236">MFCNPSCVAWLFGSMKSPSSLNTDLKLSFISSLIFSVVSCILFPLINLMMVSLSAVFSFIYLKKAWVPFHISSLHLFFKISLLLLCVCVFT</sequence>
<name>A0A5B7F6V9_PORTR</name>
<protein>
    <submittedName>
        <fullName evidence="2">Uncharacterized protein</fullName>
    </submittedName>
</protein>
<accession>A0A5B7F6V9</accession>
<keyword evidence="3" id="KW-1185">Reference proteome</keyword>
<feature type="transmembrane region" description="Helical" evidence="1">
    <location>
        <begin position="33"/>
        <end position="61"/>
    </location>
</feature>
<organism evidence="2 3">
    <name type="scientific">Portunus trituberculatus</name>
    <name type="common">Swimming crab</name>
    <name type="synonym">Neptunus trituberculatus</name>
    <dbReference type="NCBI Taxonomy" id="210409"/>
    <lineage>
        <taxon>Eukaryota</taxon>
        <taxon>Metazoa</taxon>
        <taxon>Ecdysozoa</taxon>
        <taxon>Arthropoda</taxon>
        <taxon>Crustacea</taxon>
        <taxon>Multicrustacea</taxon>
        <taxon>Malacostraca</taxon>
        <taxon>Eumalacostraca</taxon>
        <taxon>Eucarida</taxon>
        <taxon>Decapoda</taxon>
        <taxon>Pleocyemata</taxon>
        <taxon>Brachyura</taxon>
        <taxon>Eubrachyura</taxon>
        <taxon>Portunoidea</taxon>
        <taxon>Portunidae</taxon>
        <taxon>Portuninae</taxon>
        <taxon>Portunus</taxon>
    </lineage>
</organism>
<comment type="caution">
    <text evidence="2">The sequence shown here is derived from an EMBL/GenBank/DDBJ whole genome shotgun (WGS) entry which is preliminary data.</text>
</comment>
<evidence type="ECO:0000313" key="2">
    <source>
        <dbReference type="EMBL" id="MPC42182.1"/>
    </source>
</evidence>